<dbReference type="PANTHER" id="PTHR10961:SF7">
    <property type="entry name" value="FAD DEPENDENT OXIDOREDUCTASE DOMAIN-CONTAINING PROTEIN"/>
    <property type="match status" value="1"/>
</dbReference>
<dbReference type="Proteomes" id="UP001501195">
    <property type="component" value="Unassembled WGS sequence"/>
</dbReference>
<comment type="caution">
    <text evidence="7">The sequence shown here is derived from an EMBL/GenBank/DDBJ whole genome shotgun (WGS) entry which is preliminary data.</text>
</comment>
<evidence type="ECO:0000256" key="2">
    <source>
        <dbReference type="ARBA" id="ARBA00022630"/>
    </source>
</evidence>
<gene>
    <name evidence="7" type="primary">solA</name>
    <name evidence="7" type="ORF">GCM10023225_00560</name>
</gene>
<dbReference type="SUPFAM" id="SSF51905">
    <property type="entry name" value="FAD/NAD(P)-binding domain"/>
    <property type="match status" value="1"/>
</dbReference>
<organism evidence="7 8">
    <name type="scientific">Kineococcus glutinatus</name>
    <dbReference type="NCBI Taxonomy" id="1070872"/>
    <lineage>
        <taxon>Bacteria</taxon>
        <taxon>Bacillati</taxon>
        <taxon>Actinomycetota</taxon>
        <taxon>Actinomycetes</taxon>
        <taxon>Kineosporiales</taxon>
        <taxon>Kineosporiaceae</taxon>
        <taxon>Kineococcus</taxon>
    </lineage>
</organism>
<dbReference type="PANTHER" id="PTHR10961">
    <property type="entry name" value="PEROXISOMAL SARCOSINE OXIDASE"/>
    <property type="match status" value="1"/>
</dbReference>
<dbReference type="InterPro" id="IPR045170">
    <property type="entry name" value="MTOX"/>
</dbReference>
<dbReference type="Gene3D" id="3.30.9.10">
    <property type="entry name" value="D-Amino Acid Oxidase, subunit A, domain 2"/>
    <property type="match status" value="1"/>
</dbReference>
<accession>A0ABP9H3U1</accession>
<keyword evidence="8" id="KW-1185">Reference proteome</keyword>
<dbReference type="RefSeq" id="WP_345710284.1">
    <property type="nucleotide sequence ID" value="NZ_BAABIL010000004.1"/>
</dbReference>
<evidence type="ECO:0000259" key="6">
    <source>
        <dbReference type="Pfam" id="PF01266"/>
    </source>
</evidence>
<name>A0ABP9H3U1_9ACTN</name>
<keyword evidence="3" id="KW-0274">FAD</keyword>
<comment type="cofactor">
    <cofactor evidence="1">
        <name>FAD</name>
        <dbReference type="ChEBI" id="CHEBI:57692"/>
    </cofactor>
</comment>
<evidence type="ECO:0000313" key="7">
    <source>
        <dbReference type="EMBL" id="GAA4960869.1"/>
    </source>
</evidence>
<evidence type="ECO:0000256" key="5">
    <source>
        <dbReference type="SAM" id="MobiDB-lite"/>
    </source>
</evidence>
<reference evidence="8" key="1">
    <citation type="journal article" date="2019" name="Int. J. Syst. Evol. Microbiol.">
        <title>The Global Catalogue of Microorganisms (GCM) 10K type strain sequencing project: providing services to taxonomists for standard genome sequencing and annotation.</title>
        <authorList>
            <consortium name="The Broad Institute Genomics Platform"/>
            <consortium name="The Broad Institute Genome Sequencing Center for Infectious Disease"/>
            <person name="Wu L."/>
            <person name="Ma J."/>
        </authorList>
    </citation>
    <scope>NUCLEOTIDE SEQUENCE [LARGE SCALE GENOMIC DNA]</scope>
    <source>
        <strain evidence="8">JCM 18126</strain>
    </source>
</reference>
<keyword evidence="4" id="KW-0560">Oxidoreductase</keyword>
<evidence type="ECO:0000313" key="8">
    <source>
        <dbReference type="Proteomes" id="UP001501195"/>
    </source>
</evidence>
<dbReference type="Gene3D" id="3.50.50.60">
    <property type="entry name" value="FAD/NAD(P)-binding domain"/>
    <property type="match status" value="1"/>
</dbReference>
<evidence type="ECO:0000256" key="1">
    <source>
        <dbReference type="ARBA" id="ARBA00001974"/>
    </source>
</evidence>
<proteinExistence type="predicted"/>
<dbReference type="InterPro" id="IPR036188">
    <property type="entry name" value="FAD/NAD-bd_sf"/>
</dbReference>
<dbReference type="SUPFAM" id="SSF54373">
    <property type="entry name" value="FAD-linked reductases, C-terminal domain"/>
    <property type="match status" value="1"/>
</dbReference>
<dbReference type="Pfam" id="PF01266">
    <property type="entry name" value="DAO"/>
    <property type="match status" value="1"/>
</dbReference>
<keyword evidence="2" id="KW-0285">Flavoprotein</keyword>
<feature type="region of interest" description="Disordered" evidence="5">
    <location>
        <begin position="373"/>
        <end position="396"/>
    </location>
</feature>
<evidence type="ECO:0000256" key="3">
    <source>
        <dbReference type="ARBA" id="ARBA00022827"/>
    </source>
</evidence>
<sequence length="396" mass="42039">MSAHPNSSRYAVIGAGLAGAATAWQLAARGAEVALLERTRPAAHDGSSHGSARIFRYAYPDPFWTDLVVRAKPCWEELERLAGRRLITPTGALDFGTTRDPAALARVLAGAGVEHELLDAASARARWPHIAFDTEVLWHPGAGVVDAESAVAAMVAAATACGAQLRTGWDVVHVERTRGGYRITSTGGDVLDAGRVVVSTGGWLPALLDRLPLPAAVRDAVPRLQVRQEQAYHFPYRDQPPAGTAPWPTFIHKSPRIQTYGLPGGRDAGFRGQKLAEYNAGRVLPSAAEQDGVVDPANRARVVEHVRRHLPGLVPEPYAETTCLFTNTPTEDFLLDGADGITLLSPCSGHGAKFAPLIGELAADVATGATGAPERFRLPRTPLPAPAAPEEMAARA</sequence>
<evidence type="ECO:0000256" key="4">
    <source>
        <dbReference type="ARBA" id="ARBA00023002"/>
    </source>
</evidence>
<dbReference type="InterPro" id="IPR006076">
    <property type="entry name" value="FAD-dep_OxRdtase"/>
</dbReference>
<feature type="domain" description="FAD dependent oxidoreductase" evidence="6">
    <location>
        <begin position="10"/>
        <end position="364"/>
    </location>
</feature>
<dbReference type="EMBL" id="BAABIL010000004">
    <property type="protein sequence ID" value="GAA4960869.1"/>
    <property type="molecule type" value="Genomic_DNA"/>
</dbReference>
<protein>
    <submittedName>
        <fullName evidence="7">N-methyl-L-tryptophan oxidase</fullName>
    </submittedName>
</protein>